<name>A0AAU9IMF1_9CILI</name>
<dbReference type="InterPro" id="IPR011043">
    <property type="entry name" value="Gal_Oxase/kelch_b-propeller"/>
</dbReference>
<dbReference type="EMBL" id="CAJZBQ010000002">
    <property type="protein sequence ID" value="CAG9310675.1"/>
    <property type="molecule type" value="Genomic_DNA"/>
</dbReference>
<evidence type="ECO:0000313" key="1">
    <source>
        <dbReference type="EMBL" id="CAG9310675.1"/>
    </source>
</evidence>
<comment type="caution">
    <text evidence="1">The sequence shown here is derived from an EMBL/GenBank/DDBJ whole genome shotgun (WGS) entry which is preliminary data.</text>
</comment>
<gene>
    <name evidence="1" type="ORF">BSTOLATCC_MIC1516</name>
</gene>
<accession>A0AAU9IMF1</accession>
<dbReference type="InterPro" id="IPR015915">
    <property type="entry name" value="Kelch-typ_b-propeller"/>
</dbReference>
<dbReference type="Proteomes" id="UP001162131">
    <property type="component" value="Unassembled WGS sequence"/>
</dbReference>
<dbReference type="AlphaFoldDB" id="A0AAU9IMF1"/>
<proteinExistence type="predicted"/>
<organism evidence="1 2">
    <name type="scientific">Blepharisma stoltei</name>
    <dbReference type="NCBI Taxonomy" id="1481888"/>
    <lineage>
        <taxon>Eukaryota</taxon>
        <taxon>Sar</taxon>
        <taxon>Alveolata</taxon>
        <taxon>Ciliophora</taxon>
        <taxon>Postciliodesmatophora</taxon>
        <taxon>Heterotrichea</taxon>
        <taxon>Heterotrichida</taxon>
        <taxon>Blepharismidae</taxon>
        <taxon>Blepharisma</taxon>
    </lineage>
</organism>
<reference evidence="1" key="1">
    <citation type="submission" date="2021-09" db="EMBL/GenBank/DDBJ databases">
        <authorList>
            <consortium name="AG Swart"/>
            <person name="Singh M."/>
            <person name="Singh A."/>
            <person name="Seah K."/>
            <person name="Emmerich C."/>
        </authorList>
    </citation>
    <scope>NUCLEOTIDE SEQUENCE</scope>
    <source>
        <strain evidence="1">ATCC30299</strain>
    </source>
</reference>
<evidence type="ECO:0000313" key="2">
    <source>
        <dbReference type="Proteomes" id="UP001162131"/>
    </source>
</evidence>
<keyword evidence="2" id="KW-1185">Reference proteome</keyword>
<sequence>MGNLEAVMAKRSNSHDWNFKTKNVKQKRKTVEWLRSNTDYILSTELSLNEVNKKPQSSIKLQFYEDKNPIIEKLEKIKEEVEKEFKNISSSYQNNQIFIDLLQTDNEAMNAYLKYVEVYTQFSSILREVIEGLISESFSPYIYQDPKYLYSMSSQMDKTELVVYDIEKSQQEKINIDLSERLTNDEVSVVQLPNNELFCIGNKDDACYVCIIDLNSYKIKRILPSTSYLHRSGIFYYQQNVYIFGGVAVPTINAASWNLFPSFSDEQNCNRKFDLIKNKWSLLPLLSEDFTSSSAVPFKQRIMHVRKRLWQWICLDKNWRI</sequence>
<dbReference type="SUPFAM" id="SSF50965">
    <property type="entry name" value="Galactose oxidase, central domain"/>
    <property type="match status" value="1"/>
</dbReference>
<dbReference type="Gene3D" id="2.120.10.80">
    <property type="entry name" value="Kelch-type beta propeller"/>
    <property type="match status" value="1"/>
</dbReference>
<protein>
    <submittedName>
        <fullName evidence="1">Uncharacterized protein</fullName>
    </submittedName>
</protein>